<sequence>MATLSSDDEGKFLVDADDEQIGIVTEVDADANVAYVDPEPDIGEAWLEGFGYGDAGEDDIRVPFEAVSTVTDEEIRVPRDL</sequence>
<dbReference type="EMBL" id="FOZK01000002">
    <property type="protein sequence ID" value="SFR96552.1"/>
    <property type="molecule type" value="Genomic_DNA"/>
</dbReference>
<reference evidence="1 2" key="1">
    <citation type="submission" date="2016-10" db="EMBL/GenBank/DDBJ databases">
        <authorList>
            <person name="de Groot N.N."/>
        </authorList>
    </citation>
    <scope>NUCLEOTIDE SEQUENCE [LARGE SCALE GENOMIC DNA]</scope>
    <source>
        <strain evidence="1 2">CGMCC 1.10457</strain>
    </source>
</reference>
<evidence type="ECO:0008006" key="3">
    <source>
        <dbReference type="Google" id="ProtNLM"/>
    </source>
</evidence>
<gene>
    <name evidence="1" type="ORF">SAMN05216559_1640</name>
</gene>
<evidence type="ECO:0000313" key="1">
    <source>
        <dbReference type="EMBL" id="SFR96552.1"/>
    </source>
</evidence>
<dbReference type="Proteomes" id="UP000199062">
    <property type="component" value="Unassembled WGS sequence"/>
</dbReference>
<keyword evidence="2" id="KW-1185">Reference proteome</keyword>
<dbReference type="RefSeq" id="WP_089815773.1">
    <property type="nucleotide sequence ID" value="NZ_FOZK01000002.1"/>
</dbReference>
<dbReference type="AlphaFoldDB" id="A0A1I6KZA1"/>
<accession>A0A1I6KZA1</accession>
<name>A0A1I6KZA1_9EURY</name>
<proteinExistence type="predicted"/>
<organism evidence="1 2">
    <name type="scientific">Halomicrobium zhouii</name>
    <dbReference type="NCBI Taxonomy" id="767519"/>
    <lineage>
        <taxon>Archaea</taxon>
        <taxon>Methanobacteriati</taxon>
        <taxon>Methanobacteriota</taxon>
        <taxon>Stenosarchaea group</taxon>
        <taxon>Halobacteria</taxon>
        <taxon>Halobacteriales</taxon>
        <taxon>Haloarculaceae</taxon>
        <taxon>Halomicrobium</taxon>
    </lineage>
</organism>
<protein>
    <recommendedName>
        <fullName evidence="3">Sporulation protein YlmC, PRC-barrel domain family</fullName>
    </recommendedName>
</protein>
<dbReference type="OrthoDB" id="229248at2157"/>
<evidence type="ECO:0000313" key="2">
    <source>
        <dbReference type="Proteomes" id="UP000199062"/>
    </source>
</evidence>